<dbReference type="GO" id="GO:0009725">
    <property type="term" value="P:response to hormone"/>
    <property type="evidence" value="ECO:0007669"/>
    <property type="project" value="TreeGrafter"/>
</dbReference>
<evidence type="ECO:0000313" key="13">
    <source>
        <dbReference type="Proteomes" id="UP000694406"/>
    </source>
</evidence>
<keyword evidence="13" id="KW-1185">Reference proteome</keyword>
<dbReference type="GO" id="GO:0051045">
    <property type="term" value="P:negative regulation of membrane protein ectodomain proteolysis"/>
    <property type="evidence" value="ECO:0007669"/>
    <property type="project" value="TreeGrafter"/>
</dbReference>
<dbReference type="InterPro" id="IPR001134">
    <property type="entry name" value="Netrin_domain"/>
</dbReference>
<keyword evidence="8" id="KW-0481">Metalloenzyme inhibitor</keyword>
<dbReference type="PROSITE" id="PS50189">
    <property type="entry name" value="NTR"/>
    <property type="match status" value="1"/>
</dbReference>
<feature type="domain" description="NTR" evidence="11">
    <location>
        <begin position="17"/>
        <end position="147"/>
    </location>
</feature>
<dbReference type="GO" id="GO:0008191">
    <property type="term" value="F:metalloendopeptidase inhibitor activity"/>
    <property type="evidence" value="ECO:0007669"/>
    <property type="project" value="InterPro"/>
</dbReference>
<dbReference type="Gene3D" id="2.40.50.120">
    <property type="match status" value="1"/>
</dbReference>
<feature type="disulfide bond" evidence="10">
    <location>
        <begin position="167"/>
        <end position="188"/>
    </location>
</feature>
<protein>
    <recommendedName>
        <fullName evidence="3">Metalloproteinase inhibitor 4</fullName>
    </recommendedName>
    <alternativeName>
        <fullName evidence="9">Tissue inhibitor of metalloproteinases 4</fullName>
    </alternativeName>
</protein>
<evidence type="ECO:0000256" key="7">
    <source>
        <dbReference type="ARBA" id="ARBA00023157"/>
    </source>
</evidence>
<dbReference type="SMART" id="SM00206">
    <property type="entry name" value="NTR"/>
    <property type="match status" value="1"/>
</dbReference>
<evidence type="ECO:0000256" key="3">
    <source>
        <dbReference type="ARBA" id="ARBA00013515"/>
    </source>
</evidence>
<dbReference type="InterPro" id="IPR027465">
    <property type="entry name" value="TIMP_C"/>
</dbReference>
<name>A0A8C5SD69_LATLA</name>
<organism evidence="12 13">
    <name type="scientific">Laticauda laticaudata</name>
    <name type="common">Blue-ringed sea krait</name>
    <name type="synonym">Blue-lipped sea krait</name>
    <dbReference type="NCBI Taxonomy" id="8630"/>
    <lineage>
        <taxon>Eukaryota</taxon>
        <taxon>Metazoa</taxon>
        <taxon>Chordata</taxon>
        <taxon>Craniata</taxon>
        <taxon>Vertebrata</taxon>
        <taxon>Euteleostomi</taxon>
        <taxon>Lepidosauria</taxon>
        <taxon>Squamata</taxon>
        <taxon>Bifurcata</taxon>
        <taxon>Unidentata</taxon>
        <taxon>Episquamata</taxon>
        <taxon>Toxicofera</taxon>
        <taxon>Serpentes</taxon>
        <taxon>Colubroidea</taxon>
        <taxon>Elapidae</taxon>
        <taxon>Laticaudinae</taxon>
        <taxon>Laticauda</taxon>
    </lineage>
</organism>
<feature type="disulfide bond" evidence="10">
    <location>
        <begin position="149"/>
        <end position="196"/>
    </location>
</feature>
<evidence type="ECO:0000256" key="5">
    <source>
        <dbReference type="ARBA" id="ARBA00022608"/>
    </source>
</evidence>
<dbReference type="GO" id="GO:0002020">
    <property type="term" value="F:protease binding"/>
    <property type="evidence" value="ECO:0007669"/>
    <property type="project" value="TreeGrafter"/>
</dbReference>
<dbReference type="SUPFAM" id="SSF50242">
    <property type="entry name" value="TIMP-like"/>
    <property type="match status" value="1"/>
</dbReference>
<feature type="disulfide bond" evidence="10">
    <location>
        <begin position="154"/>
        <end position="159"/>
    </location>
</feature>
<evidence type="ECO:0000256" key="4">
    <source>
        <dbReference type="ARBA" id="ARBA00022525"/>
    </source>
</evidence>
<dbReference type="PANTHER" id="PTHR11844:SF26">
    <property type="entry name" value="METALLOPROTEINASE INHIBITOR 4"/>
    <property type="match status" value="1"/>
</dbReference>
<comment type="similarity">
    <text evidence="2">Belongs to the protease inhibitor I35 (TIMP) family.</text>
</comment>
<dbReference type="PANTHER" id="PTHR11844">
    <property type="entry name" value="METALLOPROTEASE INHIBITOR"/>
    <property type="match status" value="1"/>
</dbReference>
<proteinExistence type="inferred from homology"/>
<evidence type="ECO:0000256" key="8">
    <source>
        <dbReference type="ARBA" id="ARBA00023215"/>
    </source>
</evidence>
<dbReference type="GO" id="GO:0034097">
    <property type="term" value="P:response to cytokine"/>
    <property type="evidence" value="ECO:0007669"/>
    <property type="project" value="TreeGrafter"/>
</dbReference>
<reference evidence="12" key="1">
    <citation type="submission" date="2025-08" db="UniProtKB">
        <authorList>
            <consortium name="Ensembl"/>
        </authorList>
    </citation>
    <scope>IDENTIFICATION</scope>
</reference>
<accession>A0A8C5SD69</accession>
<dbReference type="InterPro" id="IPR001820">
    <property type="entry name" value="TIMP"/>
</dbReference>
<keyword evidence="7 10" id="KW-1015">Disulfide bond</keyword>
<evidence type="ECO:0000256" key="1">
    <source>
        <dbReference type="ARBA" id="ARBA00004613"/>
    </source>
</evidence>
<evidence type="ECO:0000313" key="12">
    <source>
        <dbReference type="Ensembl" id="ENSLLTP00000016856.1"/>
    </source>
</evidence>
<dbReference type="Gene3D" id="3.90.370.10">
    <property type="entry name" value="Tissue inhibitor of metalloproteinase-1. Chain B, domain 1"/>
    <property type="match status" value="1"/>
</dbReference>
<evidence type="ECO:0000256" key="6">
    <source>
        <dbReference type="ARBA" id="ARBA00022690"/>
    </source>
</evidence>
<dbReference type="GO" id="GO:0005615">
    <property type="term" value="C:extracellular space"/>
    <property type="evidence" value="ECO:0007669"/>
    <property type="project" value="TreeGrafter"/>
</dbReference>
<keyword evidence="4" id="KW-0964">Secreted</keyword>
<keyword evidence="5" id="KW-0483">Metalloprotease inhibitor</keyword>
<sequence length="202" mass="22667">QVLTSSGEPVAEILNSLENWQIPPLTGDFTVSVPCNALQAMPTEPVVKKIECHHWKLSSANIDITQHNMFKGFEKAKDVQYVFTPLTSAICGVTLENRDKKKNQYLLSGKISPDGRVFIYLCDFIKPWNDLTNSQKKNLKKKYKMGCDCKITACSREPCPIATPNECLWTDWLKEQTVYGHQANNCACFKGSDGTCTDISKP</sequence>
<dbReference type="GeneTree" id="ENSGT00940000159798"/>
<reference evidence="12" key="2">
    <citation type="submission" date="2025-09" db="UniProtKB">
        <authorList>
            <consortium name="Ensembl"/>
        </authorList>
    </citation>
    <scope>IDENTIFICATION</scope>
</reference>
<dbReference type="GO" id="GO:0031012">
    <property type="term" value="C:extracellular matrix"/>
    <property type="evidence" value="ECO:0007669"/>
    <property type="project" value="TreeGrafter"/>
</dbReference>
<keyword evidence="6" id="KW-0646">Protease inhibitor</keyword>
<evidence type="ECO:0000256" key="9">
    <source>
        <dbReference type="ARBA" id="ARBA00030105"/>
    </source>
</evidence>
<dbReference type="InterPro" id="IPR008993">
    <property type="entry name" value="TIMP-like_OB-fold"/>
</dbReference>
<dbReference type="Pfam" id="PF00965">
    <property type="entry name" value="TIMP"/>
    <property type="match status" value="1"/>
</dbReference>
<evidence type="ECO:0000256" key="2">
    <source>
        <dbReference type="ARBA" id="ARBA00011027"/>
    </source>
</evidence>
<dbReference type="Ensembl" id="ENSLLTT00000017491.1">
    <property type="protein sequence ID" value="ENSLLTP00000016856.1"/>
    <property type="gene ID" value="ENSLLTG00000012838.1"/>
</dbReference>
<evidence type="ECO:0000259" key="11">
    <source>
        <dbReference type="PROSITE" id="PS50189"/>
    </source>
</evidence>
<dbReference type="Proteomes" id="UP000694406">
    <property type="component" value="Unplaced"/>
</dbReference>
<comment type="subcellular location">
    <subcellularLocation>
        <location evidence="1">Secreted</location>
    </subcellularLocation>
</comment>
<dbReference type="AlphaFoldDB" id="A0A8C5SD69"/>
<evidence type="ECO:0000256" key="10">
    <source>
        <dbReference type="PIRSR" id="PIRSR601820-3"/>
    </source>
</evidence>